<dbReference type="PANTHER" id="PTHR11717:SF7">
    <property type="entry name" value="LOW MOLECULAR WEIGHT PHOSPHOTYROSINE PROTEIN PHOSPHATASE"/>
    <property type="match status" value="1"/>
</dbReference>
<dbReference type="Proteomes" id="UP000191135">
    <property type="component" value="Chromosome"/>
</dbReference>
<keyword evidence="4" id="KW-0963">Cytoplasm</keyword>
<protein>
    <recommendedName>
        <fullName evidence="3">protein-tyrosine-phosphatase</fullName>
        <ecNumber evidence="3">3.1.3.48</ecNumber>
    </recommendedName>
</protein>
<organism evidence="9 10">
    <name type="scientific">Martelella mediterranea DSM 17316</name>
    <dbReference type="NCBI Taxonomy" id="1122214"/>
    <lineage>
        <taxon>Bacteria</taxon>
        <taxon>Pseudomonadati</taxon>
        <taxon>Pseudomonadota</taxon>
        <taxon>Alphaproteobacteria</taxon>
        <taxon>Hyphomicrobiales</taxon>
        <taxon>Aurantimonadaceae</taxon>
        <taxon>Martelella</taxon>
    </lineage>
</organism>
<proteinExistence type="inferred from homology"/>
<dbReference type="Gene3D" id="3.40.50.2300">
    <property type="match status" value="1"/>
</dbReference>
<dbReference type="SUPFAM" id="SSF52788">
    <property type="entry name" value="Phosphotyrosine protein phosphatases I"/>
    <property type="match status" value="1"/>
</dbReference>
<dbReference type="Pfam" id="PF01451">
    <property type="entry name" value="LMWPc"/>
    <property type="match status" value="1"/>
</dbReference>
<dbReference type="InterPro" id="IPR050438">
    <property type="entry name" value="LMW_PTPase"/>
</dbReference>
<comment type="subcellular location">
    <subcellularLocation>
        <location evidence="1">Cytoplasm</location>
    </subcellularLocation>
</comment>
<dbReference type="PRINTS" id="PR00720">
    <property type="entry name" value="MAMMALPTPASE"/>
</dbReference>
<accession>A0A1U9YYB9</accession>
<dbReference type="GO" id="GO:0003993">
    <property type="term" value="F:acid phosphatase activity"/>
    <property type="evidence" value="ECO:0007669"/>
    <property type="project" value="InterPro"/>
</dbReference>
<evidence type="ECO:0000259" key="8">
    <source>
        <dbReference type="SMART" id="SM00226"/>
    </source>
</evidence>
<dbReference type="GO" id="GO:0005737">
    <property type="term" value="C:cytoplasm"/>
    <property type="evidence" value="ECO:0007669"/>
    <property type="project" value="UniProtKB-SubCell"/>
</dbReference>
<dbReference type="RefSeq" id="WP_018064775.1">
    <property type="nucleotide sequence ID" value="NZ_AQWH01000009.1"/>
</dbReference>
<gene>
    <name evidence="9" type="primary">yfkJ</name>
    <name evidence="9" type="ORF">Mame_01072</name>
</gene>
<name>A0A1U9YYB9_9HYPH</name>
<evidence type="ECO:0000256" key="2">
    <source>
        <dbReference type="ARBA" id="ARBA00011063"/>
    </source>
</evidence>
<comment type="similarity">
    <text evidence="2">Belongs to the low molecular weight phosphotyrosine protein phosphatase family.</text>
</comment>
<evidence type="ECO:0000256" key="4">
    <source>
        <dbReference type="ARBA" id="ARBA00022490"/>
    </source>
</evidence>
<dbReference type="InterPro" id="IPR017867">
    <property type="entry name" value="Tyr_phospatase_low_mol_wt"/>
</dbReference>
<keyword evidence="6" id="KW-0904">Protein phosphatase</keyword>
<evidence type="ECO:0000256" key="7">
    <source>
        <dbReference type="PIRSR" id="PIRSR617867-1"/>
    </source>
</evidence>
<keyword evidence="10" id="KW-1185">Reference proteome</keyword>
<dbReference type="AlphaFoldDB" id="A0A1U9YYB9"/>
<evidence type="ECO:0000313" key="9">
    <source>
        <dbReference type="EMBL" id="AQZ50443.1"/>
    </source>
</evidence>
<dbReference type="GO" id="GO:0004726">
    <property type="term" value="F:non-membrane spanning protein tyrosine phosphatase activity"/>
    <property type="evidence" value="ECO:0007669"/>
    <property type="project" value="InterPro"/>
</dbReference>
<evidence type="ECO:0000256" key="1">
    <source>
        <dbReference type="ARBA" id="ARBA00004496"/>
    </source>
</evidence>
<dbReference type="STRING" id="1122214.Mame_01072"/>
<evidence type="ECO:0000256" key="3">
    <source>
        <dbReference type="ARBA" id="ARBA00013064"/>
    </source>
</evidence>
<evidence type="ECO:0000313" key="10">
    <source>
        <dbReference type="Proteomes" id="UP000191135"/>
    </source>
</evidence>
<feature type="active site" evidence="7">
    <location>
        <position position="19"/>
    </location>
</feature>
<dbReference type="EC" id="3.1.3.48" evidence="3"/>
<dbReference type="OrthoDB" id="9784339at2"/>
<keyword evidence="5 9" id="KW-0378">Hydrolase</keyword>
<dbReference type="PRINTS" id="PR00719">
    <property type="entry name" value="LMWPTPASE"/>
</dbReference>
<evidence type="ECO:0000256" key="5">
    <source>
        <dbReference type="ARBA" id="ARBA00022801"/>
    </source>
</evidence>
<feature type="domain" description="Phosphotyrosine protein phosphatase I" evidence="8">
    <location>
        <begin position="7"/>
        <end position="155"/>
    </location>
</feature>
<feature type="active site" description="Nucleophile" evidence="7">
    <location>
        <position position="13"/>
    </location>
</feature>
<dbReference type="PANTHER" id="PTHR11717">
    <property type="entry name" value="LOW MOLECULAR WEIGHT PROTEIN TYROSINE PHOSPHATASE"/>
    <property type="match status" value="1"/>
</dbReference>
<dbReference type="InterPro" id="IPR002115">
    <property type="entry name" value="Tyr_Pase_low_mol_wt_mml"/>
</dbReference>
<dbReference type="InterPro" id="IPR023485">
    <property type="entry name" value="Ptyr_pPase"/>
</dbReference>
<dbReference type="InterPro" id="IPR036196">
    <property type="entry name" value="Ptyr_pPase_sf"/>
</dbReference>
<dbReference type="eggNOG" id="COG0394">
    <property type="taxonomic scope" value="Bacteria"/>
</dbReference>
<evidence type="ECO:0000256" key="6">
    <source>
        <dbReference type="ARBA" id="ARBA00022912"/>
    </source>
</evidence>
<dbReference type="EMBL" id="CP020330">
    <property type="protein sequence ID" value="AQZ50443.1"/>
    <property type="molecule type" value="Genomic_DNA"/>
</dbReference>
<dbReference type="SMART" id="SM00226">
    <property type="entry name" value="LMWPc"/>
    <property type="match status" value="1"/>
</dbReference>
<sequence length="156" mass="17418">MAQPHKHAVLFVCSGNICRSPLAEGLFAHLAENAGRDDEFRLDSAGIGNWHQGELPDPRSRATAIRHGFDIANQRARQITRQDFNRFSLILGMDFNNVTALNRLAGPDPEATVALFSEYTLGRREEIPDPYYDAEDGFETVYHMLLAGCQSLLSKL</sequence>
<feature type="active site" description="Proton donor" evidence="7">
    <location>
        <position position="129"/>
    </location>
</feature>
<dbReference type="CDD" id="cd16343">
    <property type="entry name" value="LMWPTP"/>
    <property type="match status" value="1"/>
</dbReference>
<dbReference type="KEGG" id="mmed:Mame_01072"/>
<reference evidence="9 10" key="1">
    <citation type="submission" date="2017-03" db="EMBL/GenBank/DDBJ databases">
        <title>Foreign affairs: Plasmid Transfer between Roseobacters and Rhizobia.</title>
        <authorList>
            <person name="Bartling P."/>
            <person name="Bunk B."/>
            <person name="Overmann J."/>
            <person name="Brinkmann H."/>
            <person name="Petersen J."/>
        </authorList>
    </citation>
    <scope>NUCLEOTIDE SEQUENCE [LARGE SCALE GENOMIC DNA]</scope>
    <source>
        <strain evidence="9 10">MACL11</strain>
    </source>
</reference>